<dbReference type="PROSITE" id="PS51257">
    <property type="entry name" value="PROKAR_LIPOPROTEIN"/>
    <property type="match status" value="1"/>
</dbReference>
<reference evidence="2" key="1">
    <citation type="submission" date="2022-10" db="EMBL/GenBank/DDBJ databases">
        <title>Human gut microbiome strain richness.</title>
        <authorList>
            <person name="Chen-Liaw A."/>
        </authorList>
    </citation>
    <scope>NUCLEOTIDE SEQUENCE</scope>
    <source>
        <strain evidence="2">1001283st1_A3_1001283B150304_161114</strain>
    </source>
</reference>
<gene>
    <name evidence="2" type="ORF">PO127_17590</name>
</gene>
<keyword evidence="1" id="KW-0732">Signal</keyword>
<evidence type="ECO:0000313" key="3">
    <source>
        <dbReference type="Proteomes" id="UP001217776"/>
    </source>
</evidence>
<protein>
    <recommendedName>
        <fullName evidence="4">Lipoprotein</fullName>
    </recommendedName>
</protein>
<dbReference type="RefSeq" id="WP_193759433.1">
    <property type="nucleotide sequence ID" value="NZ_CP072224.1"/>
</dbReference>
<comment type="caution">
    <text evidence="2">The sequence shown here is derived from an EMBL/GenBank/DDBJ whole genome shotgun (WGS) entry which is preliminary data.</text>
</comment>
<dbReference type="EMBL" id="JAQNVG010000032">
    <property type="protein sequence ID" value="MDC2237555.1"/>
    <property type="molecule type" value="Genomic_DNA"/>
</dbReference>
<feature type="signal peptide" evidence="1">
    <location>
        <begin position="1"/>
        <end position="22"/>
    </location>
</feature>
<dbReference type="Proteomes" id="UP001217776">
    <property type="component" value="Unassembled WGS sequence"/>
</dbReference>
<evidence type="ECO:0000256" key="1">
    <source>
        <dbReference type="SAM" id="SignalP"/>
    </source>
</evidence>
<sequence>MKTKMFFLAGICAALAACSSDSDDVSSSPSNTPAILEVVSYKFVQEETDVVERVEYPVVVLQHKVNNKDEPLPMIYEWDVEEEESSLFVLTEGSLPVNAENLADLKIPVPTIDAVGKLFIDGTGTKTPLIFGETLKVKNGSRSIGNIKYEMPPNSTYELTKQECGYRCTLTFYLVLKAVNKGEGYHLKGRWTGEQLRNKKMTLTDFSDEKGAEKTVLMEAPIELFEKDYETGLD</sequence>
<name>A0AAP3SGJ7_BACT4</name>
<dbReference type="AlphaFoldDB" id="A0AAP3SGJ7"/>
<evidence type="ECO:0000313" key="2">
    <source>
        <dbReference type="EMBL" id="MDC2237555.1"/>
    </source>
</evidence>
<feature type="chain" id="PRO_5042861660" description="Lipoprotein" evidence="1">
    <location>
        <begin position="23"/>
        <end position="234"/>
    </location>
</feature>
<proteinExistence type="predicted"/>
<organism evidence="2 3">
    <name type="scientific">Bacteroides thetaiotaomicron</name>
    <dbReference type="NCBI Taxonomy" id="818"/>
    <lineage>
        <taxon>Bacteria</taxon>
        <taxon>Pseudomonadati</taxon>
        <taxon>Bacteroidota</taxon>
        <taxon>Bacteroidia</taxon>
        <taxon>Bacteroidales</taxon>
        <taxon>Bacteroidaceae</taxon>
        <taxon>Bacteroides</taxon>
    </lineage>
</organism>
<accession>A0AAP3SGJ7</accession>
<evidence type="ECO:0008006" key="4">
    <source>
        <dbReference type="Google" id="ProtNLM"/>
    </source>
</evidence>